<comment type="caution">
    <text evidence="1">The sequence shown here is derived from an EMBL/GenBank/DDBJ whole genome shotgun (WGS) entry which is preliminary data.</text>
</comment>
<dbReference type="Proteomes" id="UP000662703">
    <property type="component" value="Unassembled WGS sequence"/>
</dbReference>
<protein>
    <submittedName>
        <fullName evidence="1">Uncharacterized protein</fullName>
    </submittedName>
</protein>
<name>A0ABS0ATT9_9GAMM</name>
<reference evidence="1 2" key="1">
    <citation type="submission" date="2012-09" db="EMBL/GenBank/DDBJ databases">
        <title>Genome Sequence of alkane-degrading Bacterium Alcanivorax sp. 521-1.</title>
        <authorList>
            <person name="Lai Q."/>
            <person name="Shao Z."/>
        </authorList>
    </citation>
    <scope>NUCLEOTIDE SEQUENCE [LARGE SCALE GENOMIC DNA]</scope>
    <source>
        <strain evidence="1 2">521-1</strain>
    </source>
</reference>
<organism evidence="1 2">
    <name type="scientific">Alloalcanivorax profundimaris</name>
    <dbReference type="NCBI Taxonomy" id="2735259"/>
    <lineage>
        <taxon>Bacteria</taxon>
        <taxon>Pseudomonadati</taxon>
        <taxon>Pseudomonadota</taxon>
        <taxon>Gammaproteobacteria</taxon>
        <taxon>Oceanospirillales</taxon>
        <taxon>Alcanivoracaceae</taxon>
        <taxon>Alloalcanivorax</taxon>
    </lineage>
</organism>
<sequence>MLVISSPILSTHHPKGCFCNEGDNTFLIIPNFRMIKLIVIAKRPKLQCSIFEKSIYMLFLCKLHNRHLRGHTNPKAPLRYWLNELRRFYWFVERGIVNKRATESLQLVL</sequence>
<keyword evidence="2" id="KW-1185">Reference proteome</keyword>
<proteinExistence type="predicted"/>
<accession>A0ABS0ATT9</accession>
<dbReference type="EMBL" id="ARXX01000048">
    <property type="protein sequence ID" value="MBF5057536.1"/>
    <property type="molecule type" value="Genomic_DNA"/>
</dbReference>
<evidence type="ECO:0000313" key="2">
    <source>
        <dbReference type="Proteomes" id="UP000662703"/>
    </source>
</evidence>
<evidence type="ECO:0000313" key="1">
    <source>
        <dbReference type="EMBL" id="MBF5057536.1"/>
    </source>
</evidence>
<gene>
    <name evidence="1" type="ORF">Y5W_02830</name>
</gene>